<evidence type="ECO:0000256" key="4">
    <source>
        <dbReference type="SAM" id="MobiDB-lite"/>
    </source>
</evidence>
<dbReference type="Pfam" id="PF18608">
    <property type="entry name" value="XAF1_C"/>
    <property type="match status" value="1"/>
</dbReference>
<dbReference type="AlphaFoldDB" id="V9L1F2"/>
<sequence length="295" mass="33500">MEESEEERVCGNCHRSVKKSTYTIHDAHCTRFIELCPQCKEPVPRVEMKEHREEQHSQVHCPLCHSMMEKCKLEIHQSEQCEERQVSCQYCELEQPHRVLREHEEVCGSRTERCQDCNSYIMYKKLQTHKDTCGQRPSLAQGDNSEIRNESWTRSIPEDLLLQDQRNAGLYPSLFSSQSQEANSSGSPHSPPSPLAASSSAWPSAELFFSSALSFSNKTARVGGDDMCEIDSCSVCHCALPIEILHKHEVKCQLFAALRNKRTIHEGLKEDKFRAANPALDPTEARADEPAHGTF</sequence>
<evidence type="ECO:0000256" key="2">
    <source>
        <dbReference type="ARBA" id="ARBA00022771"/>
    </source>
</evidence>
<protein>
    <submittedName>
        <fullName evidence="7">XIAP-associated factor 1-like protein</fullName>
    </submittedName>
</protein>
<feature type="domain" description="XIAP-associated factor 1 C-terminal" evidence="5">
    <location>
        <begin position="232"/>
        <end position="262"/>
    </location>
</feature>
<evidence type="ECO:0000256" key="3">
    <source>
        <dbReference type="ARBA" id="ARBA00022833"/>
    </source>
</evidence>
<keyword evidence="3" id="KW-0862">Zinc</keyword>
<keyword evidence="1" id="KW-0479">Metal-binding</keyword>
<dbReference type="Pfam" id="PF21366">
    <property type="entry name" value="TRAFD1-XIAF1_ZnF"/>
    <property type="match status" value="1"/>
</dbReference>
<feature type="region of interest" description="Disordered" evidence="4">
    <location>
        <begin position="177"/>
        <end position="198"/>
    </location>
</feature>
<organism evidence="7">
    <name type="scientific">Callorhinchus milii</name>
    <name type="common">Ghost shark</name>
    <dbReference type="NCBI Taxonomy" id="7868"/>
    <lineage>
        <taxon>Eukaryota</taxon>
        <taxon>Metazoa</taxon>
        <taxon>Chordata</taxon>
        <taxon>Craniata</taxon>
        <taxon>Vertebrata</taxon>
        <taxon>Chondrichthyes</taxon>
        <taxon>Holocephali</taxon>
        <taxon>Chimaeriformes</taxon>
        <taxon>Callorhinchidae</taxon>
        <taxon>Callorhinchus</taxon>
    </lineage>
</organism>
<dbReference type="InterPro" id="IPR013083">
    <property type="entry name" value="Znf_RING/FYVE/PHD"/>
</dbReference>
<dbReference type="GO" id="GO:0008270">
    <property type="term" value="F:zinc ion binding"/>
    <property type="evidence" value="ECO:0007669"/>
    <property type="project" value="UniProtKB-KW"/>
</dbReference>
<evidence type="ECO:0000259" key="6">
    <source>
        <dbReference type="Pfam" id="PF21366"/>
    </source>
</evidence>
<evidence type="ECO:0000259" key="5">
    <source>
        <dbReference type="Pfam" id="PF18608"/>
    </source>
</evidence>
<dbReference type="Pfam" id="PF23580">
    <property type="entry name" value="Znf_XAF1_N"/>
    <property type="match status" value="1"/>
</dbReference>
<proteinExistence type="evidence at transcript level"/>
<dbReference type="Gene3D" id="6.10.250.1730">
    <property type="match status" value="1"/>
</dbReference>
<accession>V9L1F2</accession>
<name>V9L1F2_CALMI</name>
<feature type="compositionally biased region" description="Low complexity" evidence="4">
    <location>
        <begin position="177"/>
        <end position="188"/>
    </location>
</feature>
<dbReference type="InterPro" id="IPR051986">
    <property type="entry name" value="Innate_Immune_Apopt_Reg"/>
</dbReference>
<dbReference type="GO" id="GO:0006915">
    <property type="term" value="P:apoptotic process"/>
    <property type="evidence" value="ECO:0007669"/>
    <property type="project" value="InterPro"/>
</dbReference>
<dbReference type="PANTHER" id="PTHR16295:SF17">
    <property type="entry name" value="XIAP-ASSOCIATED FACTOR 1"/>
    <property type="match status" value="1"/>
</dbReference>
<dbReference type="PANTHER" id="PTHR16295">
    <property type="entry name" value="TRAF-TYPE ZINC FINGER PROTEIN-RELATED"/>
    <property type="match status" value="1"/>
</dbReference>
<dbReference type="InterPro" id="IPR031220">
    <property type="entry name" value="XAF1_C_sf"/>
</dbReference>
<dbReference type="InterPro" id="IPR049439">
    <property type="entry name" value="TRAFD1-XIAF1_Znf"/>
</dbReference>
<dbReference type="GO" id="GO:0005739">
    <property type="term" value="C:mitochondrion"/>
    <property type="evidence" value="ECO:0007669"/>
    <property type="project" value="TreeGrafter"/>
</dbReference>
<keyword evidence="2" id="KW-0863">Zinc-finger</keyword>
<dbReference type="Gene3D" id="3.30.40.10">
    <property type="entry name" value="Zinc/RING finger domain, C3HC4 (zinc finger)"/>
    <property type="match status" value="2"/>
</dbReference>
<dbReference type="SUPFAM" id="SSF49599">
    <property type="entry name" value="TRAF domain-like"/>
    <property type="match status" value="1"/>
</dbReference>
<reference evidence="7" key="1">
    <citation type="journal article" date="2014" name="Nature">
        <title>Elephant shark genome provides unique insights into gnathostome evolution.</title>
        <authorList>
            <consortium name="International Elephant Shark Genome Sequencing Consortium"/>
            <person name="Venkatesh B."/>
            <person name="Lee A.P."/>
            <person name="Ravi V."/>
            <person name="Maurya A.K."/>
            <person name="Lian M.M."/>
            <person name="Swann J.B."/>
            <person name="Ohta Y."/>
            <person name="Flajnik M.F."/>
            <person name="Sutoh Y."/>
            <person name="Kasahara M."/>
            <person name="Hoon S."/>
            <person name="Gangu V."/>
            <person name="Roy S.W."/>
            <person name="Irimia M."/>
            <person name="Korzh V."/>
            <person name="Kondrychyn I."/>
            <person name="Lim Z.W."/>
            <person name="Tay B.H."/>
            <person name="Tohari S."/>
            <person name="Kong K.W."/>
            <person name="Ho S."/>
            <person name="Lorente-Galdos B."/>
            <person name="Quilez J."/>
            <person name="Marques-Bonet T."/>
            <person name="Raney B.J."/>
            <person name="Ingham P.W."/>
            <person name="Tay A."/>
            <person name="Hillier L.W."/>
            <person name="Minx P."/>
            <person name="Boehm T."/>
            <person name="Wilson R.K."/>
            <person name="Brenner S."/>
            <person name="Warren W.C."/>
        </authorList>
    </citation>
    <scope>NUCLEOTIDE SEQUENCE</scope>
    <source>
        <tissue evidence="7">Gills</tissue>
    </source>
</reference>
<evidence type="ECO:0000256" key="1">
    <source>
        <dbReference type="ARBA" id="ARBA00022723"/>
    </source>
</evidence>
<dbReference type="EMBL" id="JW872219">
    <property type="protein sequence ID" value="AFP04737.1"/>
    <property type="molecule type" value="mRNA"/>
</dbReference>
<evidence type="ECO:0000313" key="7">
    <source>
        <dbReference type="EMBL" id="AFP04737.1"/>
    </source>
</evidence>
<feature type="domain" description="TRAFD1/XAF1 zinc finger" evidence="6">
    <location>
        <begin position="100"/>
        <end position="134"/>
    </location>
</feature>
<dbReference type="InterPro" id="IPR041386">
    <property type="entry name" value="XAF1_C"/>
</dbReference>